<dbReference type="EMBL" id="JAPEUY010000010">
    <property type="protein sequence ID" value="KAJ4368857.1"/>
    <property type="molecule type" value="Genomic_DNA"/>
</dbReference>
<dbReference type="InterPro" id="IPR036775">
    <property type="entry name" value="DNA_pol_Y-fam_lit_finger_sf"/>
</dbReference>
<dbReference type="InterPro" id="IPR043502">
    <property type="entry name" value="DNA/RNA_pol_sf"/>
</dbReference>
<dbReference type="GO" id="GO:0003684">
    <property type="term" value="F:damaged DNA binding"/>
    <property type="evidence" value="ECO:0007669"/>
    <property type="project" value="InterPro"/>
</dbReference>
<organism evidence="3 4">
    <name type="scientific">Neocucurbitaria cava</name>
    <dbReference type="NCBI Taxonomy" id="798079"/>
    <lineage>
        <taxon>Eukaryota</taxon>
        <taxon>Fungi</taxon>
        <taxon>Dikarya</taxon>
        <taxon>Ascomycota</taxon>
        <taxon>Pezizomycotina</taxon>
        <taxon>Dothideomycetes</taxon>
        <taxon>Pleosporomycetidae</taxon>
        <taxon>Pleosporales</taxon>
        <taxon>Pleosporineae</taxon>
        <taxon>Cucurbitariaceae</taxon>
        <taxon>Neocucurbitaria</taxon>
    </lineage>
</organism>
<dbReference type="InterPro" id="IPR001126">
    <property type="entry name" value="UmuC"/>
</dbReference>
<comment type="caution">
    <text evidence="3">The sequence shown here is derived from an EMBL/GenBank/DDBJ whole genome shotgun (WGS) entry which is preliminary data.</text>
</comment>
<dbReference type="PROSITE" id="PS50173">
    <property type="entry name" value="UMUC"/>
    <property type="match status" value="1"/>
</dbReference>
<evidence type="ECO:0000259" key="2">
    <source>
        <dbReference type="PROSITE" id="PS50173"/>
    </source>
</evidence>
<evidence type="ECO:0000256" key="1">
    <source>
        <dbReference type="SAM" id="MobiDB-lite"/>
    </source>
</evidence>
<name>A0A9W8Y6X6_9PLEO</name>
<dbReference type="GO" id="GO:0070987">
    <property type="term" value="P:error-free translesion synthesis"/>
    <property type="evidence" value="ECO:0007669"/>
    <property type="project" value="UniProtKB-ARBA"/>
</dbReference>
<accession>A0A9W8Y6X6</accession>
<dbReference type="OrthoDB" id="447129at2759"/>
<dbReference type="Proteomes" id="UP001140560">
    <property type="component" value="Unassembled WGS sequence"/>
</dbReference>
<proteinExistence type="predicted"/>
<keyword evidence="4" id="KW-1185">Reference proteome</keyword>
<feature type="domain" description="UmuC" evidence="2">
    <location>
        <begin position="75"/>
        <end position="147"/>
    </location>
</feature>
<dbReference type="AlphaFoldDB" id="A0A9W8Y6X6"/>
<feature type="region of interest" description="Disordered" evidence="1">
    <location>
        <begin position="423"/>
        <end position="459"/>
    </location>
</feature>
<dbReference type="InterPro" id="IPR043128">
    <property type="entry name" value="Rev_trsase/Diguanyl_cyclase"/>
</dbReference>
<dbReference type="PANTHER" id="PTHR46404:SF1">
    <property type="entry name" value="DNA POLYMERASE IOTA"/>
    <property type="match status" value="1"/>
</dbReference>
<sequence>MDVTDIIDLNIGILNSNDLGNSFFCLSKNDPTIGFPYDANKVAGNAYPEAVDEIPDNTSSKPLYLRLLLASHLAQYLRLKLESEKGYTATVGISTNKLLAKLVGSRIKPNGQTTLLPPYTCDSDNGGQENVTAFMDDHEVGKIPGIGFKIAQKLRAHVLQRPAEFELGLVYGGTRENVRVCDARNYPGMGPELLERILKGPGTPHDVGFRVWSLLNGCDETPVSRVREVPRQISIEDSYLRLDTLDEVIKELRRLATSLLKRMHTDLVEDQDRDQDEAGDGFEVAPSLDHTADKSTMIFRRWIAHPRTIRLSTRPRPPQNPDGSRNRTFARISKCAPMPTFVLSLKDSVDAIAEKLVVETLSPLFRKMHPEKKGWNLSLVNVAATNMANAASEKGGVGRDISKMFKRQDYVLKQWQLETDVAPAETENSVDESSQHMAAPKLSDGRVGSEDAPTPSQTDELALADRWESEDEGMIDADAYWCDECGATMPIFAMGAHARWHLHK</sequence>
<dbReference type="PANTHER" id="PTHR46404">
    <property type="entry name" value="DNA POLYMERASE IOTA"/>
    <property type="match status" value="1"/>
</dbReference>
<evidence type="ECO:0000313" key="3">
    <source>
        <dbReference type="EMBL" id="KAJ4368857.1"/>
    </source>
</evidence>
<dbReference type="Gene3D" id="3.30.70.270">
    <property type="match status" value="1"/>
</dbReference>
<dbReference type="SUPFAM" id="SSF56672">
    <property type="entry name" value="DNA/RNA polymerases"/>
    <property type="match status" value="1"/>
</dbReference>
<evidence type="ECO:0000313" key="4">
    <source>
        <dbReference type="Proteomes" id="UP001140560"/>
    </source>
</evidence>
<reference evidence="3" key="1">
    <citation type="submission" date="2022-10" db="EMBL/GenBank/DDBJ databases">
        <title>Tapping the CABI collections for fungal endophytes: first genome assemblies for Collariella, Neodidymelliopsis, Ascochyta clinopodiicola, Didymella pomorum, Didymosphaeria variabile, Neocosmospora piperis and Neocucurbitaria cava.</title>
        <authorList>
            <person name="Hill R."/>
        </authorList>
    </citation>
    <scope>NUCLEOTIDE SEQUENCE</scope>
    <source>
        <strain evidence="3">IMI 356814</strain>
    </source>
</reference>
<protein>
    <recommendedName>
        <fullName evidence="2">UmuC domain-containing protein</fullName>
    </recommendedName>
</protein>
<gene>
    <name evidence="3" type="ORF">N0V83_005939</name>
</gene>
<dbReference type="GO" id="GO:0003887">
    <property type="term" value="F:DNA-directed DNA polymerase activity"/>
    <property type="evidence" value="ECO:0007669"/>
    <property type="project" value="TreeGrafter"/>
</dbReference>
<dbReference type="GO" id="GO:0006281">
    <property type="term" value="P:DNA repair"/>
    <property type="evidence" value="ECO:0007669"/>
    <property type="project" value="InterPro"/>
</dbReference>
<dbReference type="Gene3D" id="3.30.1490.100">
    <property type="entry name" value="DNA polymerase, Y-family, little finger domain"/>
    <property type="match status" value="1"/>
</dbReference>